<dbReference type="EMBL" id="FNDI01000029">
    <property type="protein sequence ID" value="SDI98546.1"/>
    <property type="molecule type" value="Genomic_DNA"/>
</dbReference>
<accession>A0A7Z7BE55</accession>
<evidence type="ECO:0000313" key="2">
    <source>
        <dbReference type="Proteomes" id="UP000198900"/>
    </source>
</evidence>
<gene>
    <name evidence="1" type="ORF">SAMN04487926_12918</name>
</gene>
<protein>
    <submittedName>
        <fullName evidence="1">Uncharacterized protein</fullName>
    </submittedName>
</protein>
<proteinExistence type="predicted"/>
<reference evidence="1" key="1">
    <citation type="submission" date="2016-10" db="EMBL/GenBank/DDBJ databases">
        <authorList>
            <person name="Varghese N."/>
            <person name="Submissions S."/>
        </authorList>
    </citation>
    <scope>NUCLEOTIDE SEQUENCE [LARGE SCALE GENOMIC DNA]</scope>
    <source>
        <strain evidence="1">YR281</strain>
    </source>
</reference>
<organism evidence="1 2">
    <name type="scientific">Paraburkholderia steynii</name>
    <dbReference type="NCBI Taxonomy" id="1245441"/>
    <lineage>
        <taxon>Bacteria</taxon>
        <taxon>Pseudomonadati</taxon>
        <taxon>Pseudomonadota</taxon>
        <taxon>Betaproteobacteria</taxon>
        <taxon>Burkholderiales</taxon>
        <taxon>Burkholderiaceae</taxon>
        <taxon>Paraburkholderia</taxon>
    </lineage>
</organism>
<name>A0A7Z7BE55_9BURK</name>
<dbReference type="Proteomes" id="UP000198900">
    <property type="component" value="Unassembled WGS sequence"/>
</dbReference>
<comment type="caution">
    <text evidence="1">The sequence shown here is derived from an EMBL/GenBank/DDBJ whole genome shotgun (WGS) entry which is preliminary data.</text>
</comment>
<keyword evidence="2" id="KW-1185">Reference proteome</keyword>
<sequence>MQIKLRLHNPGSASKFLNDLLAHTRPTIRKRLIGIEQNFRIELIGDRLVQHGFFIEFRLNGNRRGRRARDSRTRFRAERRDFANLTPKQISIRSRLTRRLRRNSFLTLSALRRAFQRIA</sequence>
<dbReference type="AlphaFoldDB" id="A0A7Z7BE55"/>
<evidence type="ECO:0000313" key="1">
    <source>
        <dbReference type="EMBL" id="SDI98546.1"/>
    </source>
</evidence>